<dbReference type="Pfam" id="PF01323">
    <property type="entry name" value="DSBA"/>
    <property type="match status" value="1"/>
</dbReference>
<name>A0A845Q930_9HYPH</name>
<feature type="active site" description="Nucleophile" evidence="2">
    <location>
        <position position="12"/>
    </location>
</feature>
<dbReference type="OrthoDB" id="5244108at2"/>
<comment type="similarity">
    <text evidence="1">Belongs to the GST superfamily. NadH family.</text>
</comment>
<dbReference type="GO" id="GO:1901170">
    <property type="term" value="P:naphthalene catabolic process"/>
    <property type="evidence" value="ECO:0007669"/>
    <property type="project" value="InterPro"/>
</dbReference>
<evidence type="ECO:0000313" key="4">
    <source>
        <dbReference type="EMBL" id="NBG94768.1"/>
    </source>
</evidence>
<dbReference type="InterPro" id="IPR014440">
    <property type="entry name" value="HCCAis_GSTk"/>
</dbReference>
<dbReference type="InterPro" id="IPR036249">
    <property type="entry name" value="Thioredoxin-like_sf"/>
</dbReference>
<evidence type="ECO:0000256" key="1">
    <source>
        <dbReference type="PIRNR" id="PIRNR006386"/>
    </source>
</evidence>
<keyword evidence="5" id="KW-1185">Reference proteome</keyword>
<evidence type="ECO:0000313" key="5">
    <source>
        <dbReference type="Proteomes" id="UP000470384"/>
    </source>
</evidence>
<dbReference type="GO" id="GO:0004602">
    <property type="term" value="F:glutathione peroxidase activity"/>
    <property type="evidence" value="ECO:0007669"/>
    <property type="project" value="TreeGrafter"/>
</dbReference>
<protein>
    <recommendedName>
        <fullName evidence="1">2-hydroxychromene-2-carboxylate isomerase</fullName>
        <ecNumber evidence="1">5.99.1.4</ecNumber>
    </recommendedName>
</protein>
<keyword evidence="1 4" id="KW-0413">Isomerase</keyword>
<dbReference type="InterPro" id="IPR051924">
    <property type="entry name" value="GST_Kappa/NadH"/>
</dbReference>
<organism evidence="4 5">
    <name type="scientific">Pyruvatibacter mobilis</name>
    <dbReference type="NCBI Taxonomy" id="1712261"/>
    <lineage>
        <taxon>Bacteria</taxon>
        <taxon>Pseudomonadati</taxon>
        <taxon>Pseudomonadota</taxon>
        <taxon>Alphaproteobacteria</taxon>
        <taxon>Hyphomicrobiales</taxon>
        <taxon>Parvibaculaceae</taxon>
        <taxon>Pyruvatibacter</taxon>
    </lineage>
</organism>
<dbReference type="EC" id="5.99.1.4" evidence="1"/>
<dbReference type="RefSeq" id="WP_160586850.1">
    <property type="nucleotide sequence ID" value="NZ_BMHN01000001.1"/>
</dbReference>
<dbReference type="GeneID" id="300655637"/>
<accession>A0A845Q930</accession>
<dbReference type="InterPro" id="IPR044087">
    <property type="entry name" value="NahD-like"/>
</dbReference>
<dbReference type="Gene3D" id="3.40.30.10">
    <property type="entry name" value="Glutaredoxin"/>
    <property type="match status" value="1"/>
</dbReference>
<dbReference type="SUPFAM" id="SSF52833">
    <property type="entry name" value="Thioredoxin-like"/>
    <property type="match status" value="1"/>
</dbReference>
<dbReference type="EMBL" id="WXYQ01000003">
    <property type="protein sequence ID" value="NBG94768.1"/>
    <property type="molecule type" value="Genomic_DNA"/>
</dbReference>
<gene>
    <name evidence="4" type="ORF">GTQ45_03375</name>
</gene>
<comment type="catalytic activity">
    <reaction evidence="1">
        <text>2-hydroxychromene-2-carboxylate = (3E)-4-(2-hydroxyphenyl)-2-oxobut-3-enoate</text>
        <dbReference type="Rhea" id="RHEA:27401"/>
        <dbReference type="ChEBI" id="CHEBI:59350"/>
        <dbReference type="ChEBI" id="CHEBI:59353"/>
        <dbReference type="EC" id="5.99.1.4"/>
    </reaction>
</comment>
<evidence type="ECO:0000256" key="2">
    <source>
        <dbReference type="PIRSR" id="PIRSR006386-1"/>
    </source>
</evidence>
<dbReference type="PIRSF" id="PIRSF006386">
    <property type="entry name" value="HCCAis_GSTk"/>
    <property type="match status" value="1"/>
</dbReference>
<sequence length="198" mass="21403">MPRLTFWYDFASTYSYIAAHTVGPAAEKAGVDVVWRPFLLGAVFAPQGLTDSPFNMFELKGRYMWRDMQRLADDNGLPFKRPEEFPQRSILANRVAAVAGDRVGDVTRAIYSAEFGEGRPIATDEDLAPVLTGLGLDAAALLADAVSPEGKQALRSNTDAALEAGVFGAPTFTTEDGEVFWGSDRLAQALAWATSHTA</sequence>
<dbReference type="AlphaFoldDB" id="A0A845Q930"/>
<dbReference type="PANTHER" id="PTHR42943">
    <property type="entry name" value="GLUTATHIONE S-TRANSFERASE KAPPA"/>
    <property type="match status" value="1"/>
</dbReference>
<feature type="domain" description="DSBA-like thioredoxin" evidence="3">
    <location>
        <begin position="4"/>
        <end position="188"/>
    </location>
</feature>
<dbReference type="GO" id="GO:0018845">
    <property type="term" value="F:2-hydroxychromene-2-carboxylate isomerase activity"/>
    <property type="evidence" value="ECO:0007669"/>
    <property type="project" value="UniProtKB-UniRule"/>
</dbReference>
<dbReference type="CDD" id="cd03022">
    <property type="entry name" value="DsbA_HCCA_Iso"/>
    <property type="match status" value="1"/>
</dbReference>
<dbReference type="Proteomes" id="UP000470384">
    <property type="component" value="Unassembled WGS sequence"/>
</dbReference>
<evidence type="ECO:0000259" key="3">
    <source>
        <dbReference type="Pfam" id="PF01323"/>
    </source>
</evidence>
<dbReference type="InterPro" id="IPR001853">
    <property type="entry name" value="DSBA-like_thioredoxin_dom"/>
</dbReference>
<dbReference type="GO" id="GO:0004364">
    <property type="term" value="F:glutathione transferase activity"/>
    <property type="evidence" value="ECO:0007669"/>
    <property type="project" value="TreeGrafter"/>
</dbReference>
<comment type="caution">
    <text evidence="4">The sequence shown here is derived from an EMBL/GenBank/DDBJ whole genome shotgun (WGS) entry which is preliminary data.</text>
</comment>
<dbReference type="GO" id="GO:0006749">
    <property type="term" value="P:glutathione metabolic process"/>
    <property type="evidence" value="ECO:0007669"/>
    <property type="project" value="TreeGrafter"/>
</dbReference>
<proteinExistence type="inferred from homology"/>
<dbReference type="PANTHER" id="PTHR42943:SF2">
    <property type="entry name" value="GLUTATHIONE S-TRANSFERASE KAPPA 1"/>
    <property type="match status" value="1"/>
</dbReference>
<reference evidence="4 5" key="1">
    <citation type="journal article" date="2016" name="Int. J. Syst. Evol. Microbiol.">
        <title>Pyruvatibacter mobilis gen. nov., sp. nov., a marine bacterium from the culture broth of Picochlorum sp. 122.</title>
        <authorList>
            <person name="Wang G."/>
            <person name="Tang M."/>
            <person name="Wu H."/>
            <person name="Dai S."/>
            <person name="Li T."/>
            <person name="Chen C."/>
            <person name="He H."/>
            <person name="Fan J."/>
            <person name="Xiang W."/>
            <person name="Li X."/>
        </authorList>
    </citation>
    <scope>NUCLEOTIDE SEQUENCE [LARGE SCALE GENOMIC DNA]</scope>
    <source>
        <strain evidence="4 5">GYP-11</strain>
    </source>
</reference>